<evidence type="ECO:0000313" key="2">
    <source>
        <dbReference type="EMBL" id="UFZ06027.1"/>
    </source>
</evidence>
<dbReference type="InterPro" id="IPR021333">
    <property type="entry name" value="DUF2946"/>
</dbReference>
<evidence type="ECO:0008006" key="4">
    <source>
        <dbReference type="Google" id="ProtNLM"/>
    </source>
</evidence>
<keyword evidence="1" id="KW-0472">Membrane</keyword>
<gene>
    <name evidence="2" type="ORF">LQG66_06880</name>
</gene>
<dbReference type="Pfam" id="PF11162">
    <property type="entry name" value="DUF2946"/>
    <property type="match status" value="1"/>
</dbReference>
<evidence type="ECO:0000313" key="3">
    <source>
        <dbReference type="Proteomes" id="UP001431010"/>
    </source>
</evidence>
<reference evidence="2" key="1">
    <citation type="journal article" date="2024" name="Antonie Van Leeuwenhoek">
        <title>Bradyrhizobium ontarionense sp. nov., a novel bacterial symbiont isolated from Aeschynomene indica (Indian jointvetch), harbours photosynthesis, nitrogen fixation and nitrous oxide (N2O) reductase genes.</title>
        <authorList>
            <person name="Bromfield E.S.P."/>
            <person name="Cloutier S."/>
        </authorList>
    </citation>
    <scope>NUCLEOTIDE SEQUENCE</scope>
    <source>
        <strain evidence="2">A19</strain>
    </source>
</reference>
<accession>A0ABY3RGA2</accession>
<organism evidence="2 3">
    <name type="scientific">Bradyrhizobium ontarionense</name>
    <dbReference type="NCBI Taxonomy" id="2898149"/>
    <lineage>
        <taxon>Bacteria</taxon>
        <taxon>Pseudomonadati</taxon>
        <taxon>Pseudomonadota</taxon>
        <taxon>Alphaproteobacteria</taxon>
        <taxon>Hyphomicrobiales</taxon>
        <taxon>Nitrobacteraceae</taxon>
        <taxon>Bradyrhizobium</taxon>
    </lineage>
</organism>
<keyword evidence="1" id="KW-0812">Transmembrane</keyword>
<keyword evidence="3" id="KW-1185">Reference proteome</keyword>
<evidence type="ECO:0000256" key="1">
    <source>
        <dbReference type="SAM" id="Phobius"/>
    </source>
</evidence>
<keyword evidence="1" id="KW-1133">Transmembrane helix</keyword>
<protein>
    <recommendedName>
        <fullName evidence="4">DUF2946 domain-containing protein</fullName>
    </recommendedName>
</protein>
<dbReference type="RefSeq" id="WP_231324727.1">
    <property type="nucleotide sequence ID" value="NZ_CP088156.1"/>
</dbReference>
<name>A0ABY3RGA2_9BRAD</name>
<dbReference type="EMBL" id="CP088156">
    <property type="protein sequence ID" value="UFZ06027.1"/>
    <property type="molecule type" value="Genomic_DNA"/>
</dbReference>
<feature type="transmembrane region" description="Helical" evidence="1">
    <location>
        <begin position="38"/>
        <end position="66"/>
    </location>
</feature>
<dbReference type="Proteomes" id="UP001431010">
    <property type="component" value="Chromosome"/>
</dbReference>
<sequence length="156" mass="16479">MKRRATDAALMPGLLASRPAAAGRVRRPAITLRQRLGRYLPVALLALLLQVLAPVAASALTAAAIASFDPFGGAVICHAETDAAPSNRDADRTACGLDCVMCCVLHAAAALDASPAPAHAAPQLRMQRIDWTARELRLVHLLAWSQAQPRGPPFFS</sequence>
<proteinExistence type="predicted"/>